<keyword evidence="3" id="KW-1185">Reference proteome</keyword>
<dbReference type="InterPro" id="IPR002816">
    <property type="entry name" value="TraB/PrgY/GumN_fam"/>
</dbReference>
<sequence length="319" mass="36093">MLTSTLMKKWLFGLGAFAVLCGGSLYAGQDADTDAYVEKGLKVVDRGEGRMLLQMPHAFYTGPDGRQVELLGAVHLADKKYYDHLNELFYDYDKVFFEMVGGEDIPRCAALMQKVENGEGLSLPEMKELQDIMNRQQESARKYFLMGLLEPYYDALAGMLGLATQSEAIDYMSAGIFVHADMSLKELKSAMEKKGESFVKFMLMDFMSDDEEKPAYEPDPVLFVAALLRKDTRFLRSELIKVMASEEEKESMTDSVILTGRNEKCFEVFDAVMKEPGNNRVAIFYGASHLPGMHKMLLDRGFKLDKVEWMTAWDTDAKP</sequence>
<dbReference type="Proteomes" id="UP000176204">
    <property type="component" value="Chromosome I"/>
</dbReference>
<dbReference type="PANTHER" id="PTHR35757">
    <property type="entry name" value="THERMOSOME SUBUNIT GAMMA"/>
    <property type="match status" value="1"/>
</dbReference>
<dbReference type="AlphaFoldDB" id="A0A1H6K967"/>
<dbReference type="OrthoDB" id="185048at2"/>
<keyword evidence="1" id="KW-0732">Signal</keyword>
<dbReference type="STRING" id="1679444.PYTT_0183"/>
<dbReference type="Pfam" id="PF01963">
    <property type="entry name" value="TraB_PrgY_gumN"/>
    <property type="match status" value="1"/>
</dbReference>
<dbReference type="KEGG" id="agl:PYTT_0183"/>
<proteinExistence type="predicted"/>
<gene>
    <name evidence="2" type="ORF">PYTT_0183</name>
</gene>
<feature type="chain" id="PRO_5009604432" evidence="1">
    <location>
        <begin position="28"/>
        <end position="319"/>
    </location>
</feature>
<reference evidence="3" key="1">
    <citation type="submission" date="2016-09" db="EMBL/GenBank/DDBJ databases">
        <authorList>
            <person name="Koehorst J."/>
        </authorList>
    </citation>
    <scope>NUCLEOTIDE SEQUENCE [LARGE SCALE GENOMIC DNA]</scope>
</reference>
<dbReference type="PANTHER" id="PTHR35757:SF1">
    <property type="entry name" value="THERMOSOME SUBUNIT GAMMA"/>
    <property type="match status" value="1"/>
</dbReference>
<dbReference type="EMBL" id="LT629973">
    <property type="protein sequence ID" value="SEH71583.1"/>
    <property type="molecule type" value="Genomic_DNA"/>
</dbReference>
<protein>
    <submittedName>
        <fullName evidence="2">Trab family</fullName>
    </submittedName>
</protein>
<evidence type="ECO:0000313" key="2">
    <source>
        <dbReference type="EMBL" id="SEH71583.1"/>
    </source>
</evidence>
<evidence type="ECO:0000313" key="3">
    <source>
        <dbReference type="Proteomes" id="UP000176204"/>
    </source>
</evidence>
<dbReference type="RefSeq" id="WP_067772381.1">
    <property type="nucleotide sequence ID" value="NZ_JACVVN010000002.1"/>
</dbReference>
<accession>A0A1H6K967</accession>
<name>A0A1H6K967_9BACT</name>
<feature type="signal peptide" evidence="1">
    <location>
        <begin position="1"/>
        <end position="27"/>
    </location>
</feature>
<organism evidence="2 3">
    <name type="scientific">Akkermansia glycaniphila</name>
    <dbReference type="NCBI Taxonomy" id="1679444"/>
    <lineage>
        <taxon>Bacteria</taxon>
        <taxon>Pseudomonadati</taxon>
        <taxon>Verrucomicrobiota</taxon>
        <taxon>Verrucomicrobiia</taxon>
        <taxon>Verrucomicrobiales</taxon>
        <taxon>Akkermansiaceae</taxon>
        <taxon>Akkermansia</taxon>
    </lineage>
</organism>
<evidence type="ECO:0000256" key="1">
    <source>
        <dbReference type="SAM" id="SignalP"/>
    </source>
</evidence>